<evidence type="ECO:0000256" key="4">
    <source>
        <dbReference type="PROSITE-ProRule" id="PRU00723"/>
    </source>
</evidence>
<dbReference type="Proteomes" id="UP001363622">
    <property type="component" value="Unassembled WGS sequence"/>
</dbReference>
<dbReference type="PANTHER" id="PTHR37543">
    <property type="entry name" value="CCCH ZINC FINGER DNA BINDING PROTEIN (AFU_ORTHOLOGUE AFUA_5G12760)"/>
    <property type="match status" value="1"/>
</dbReference>
<dbReference type="Gene3D" id="4.10.1000.10">
    <property type="entry name" value="Zinc finger, CCCH-type"/>
    <property type="match status" value="1"/>
</dbReference>
<evidence type="ECO:0000259" key="5">
    <source>
        <dbReference type="PROSITE" id="PS50103"/>
    </source>
</evidence>
<keyword evidence="2 4" id="KW-0863">Zinc-finger</keyword>
<dbReference type="SMART" id="SM00356">
    <property type="entry name" value="ZnF_C3H1"/>
    <property type="match status" value="1"/>
</dbReference>
<proteinExistence type="predicted"/>
<dbReference type="SUPFAM" id="SSF90229">
    <property type="entry name" value="CCCH zinc finger"/>
    <property type="match status" value="1"/>
</dbReference>
<feature type="domain" description="C3H1-type" evidence="5">
    <location>
        <begin position="380"/>
        <end position="408"/>
    </location>
</feature>
<evidence type="ECO:0000256" key="3">
    <source>
        <dbReference type="ARBA" id="ARBA00022833"/>
    </source>
</evidence>
<evidence type="ECO:0000256" key="1">
    <source>
        <dbReference type="ARBA" id="ARBA00022723"/>
    </source>
</evidence>
<dbReference type="PROSITE" id="PS50103">
    <property type="entry name" value="ZF_C3H1"/>
    <property type="match status" value="1"/>
</dbReference>
<accession>A0ABR1KYK6</accession>
<name>A0ABR1KYK6_9PEZI</name>
<dbReference type="Pfam" id="PF25540">
    <property type="entry name" value="DUF7923"/>
    <property type="match status" value="1"/>
</dbReference>
<comment type="caution">
    <text evidence="6">The sequence shown here is derived from an EMBL/GenBank/DDBJ whole genome shotgun (WGS) entry which is preliminary data.</text>
</comment>
<feature type="zinc finger region" description="C3H1-type" evidence="4">
    <location>
        <begin position="380"/>
        <end position="408"/>
    </location>
</feature>
<dbReference type="Pfam" id="PF25543">
    <property type="entry name" value="zf-CCCH_tandem"/>
    <property type="match status" value="1"/>
</dbReference>
<dbReference type="InterPro" id="IPR057654">
    <property type="entry name" value="Znf-CCCH_tandem"/>
</dbReference>
<organism evidence="6 7">
    <name type="scientific">Phyllosticta citriasiana</name>
    <dbReference type="NCBI Taxonomy" id="595635"/>
    <lineage>
        <taxon>Eukaryota</taxon>
        <taxon>Fungi</taxon>
        <taxon>Dikarya</taxon>
        <taxon>Ascomycota</taxon>
        <taxon>Pezizomycotina</taxon>
        <taxon>Dothideomycetes</taxon>
        <taxon>Dothideomycetes incertae sedis</taxon>
        <taxon>Botryosphaeriales</taxon>
        <taxon>Phyllostictaceae</taxon>
        <taxon>Phyllosticta</taxon>
    </lineage>
</organism>
<dbReference type="EMBL" id="JBBPHU010000001">
    <property type="protein sequence ID" value="KAK7523941.1"/>
    <property type="molecule type" value="Genomic_DNA"/>
</dbReference>
<evidence type="ECO:0000313" key="7">
    <source>
        <dbReference type="Proteomes" id="UP001363622"/>
    </source>
</evidence>
<keyword evidence="1 4" id="KW-0479">Metal-binding</keyword>
<protein>
    <submittedName>
        <fullName evidence="6">C-x8-C-x5-C-x3-H type zinc finger protein</fullName>
    </submittedName>
</protein>
<dbReference type="Pfam" id="PF25542">
    <property type="entry name" value="zf-CCCH_12"/>
    <property type="match status" value="1"/>
</dbReference>
<reference evidence="6 7" key="1">
    <citation type="submission" date="2024-04" db="EMBL/GenBank/DDBJ databases">
        <title>Phyllosticta paracitricarpa is synonymous to the EU quarantine fungus P. citricarpa based on phylogenomic analyses.</title>
        <authorList>
            <consortium name="Lawrence Berkeley National Laboratory"/>
            <person name="Van Ingen-Buijs V.A."/>
            <person name="Van Westerhoven A.C."/>
            <person name="Haridas S."/>
            <person name="Skiadas P."/>
            <person name="Martin F."/>
            <person name="Groenewald J.Z."/>
            <person name="Crous P.W."/>
            <person name="Seidl M.F."/>
        </authorList>
    </citation>
    <scope>NUCLEOTIDE SEQUENCE [LARGE SCALE GENOMIC DNA]</scope>
    <source>
        <strain evidence="6 7">CBS 123371</strain>
    </source>
</reference>
<dbReference type="InterPro" id="IPR036855">
    <property type="entry name" value="Znf_CCCH_sf"/>
</dbReference>
<sequence length="484" mass="54607">MNMNGYEDRYMPALEDKLESFRKSDQEREALLLDMVREYSQLKMMYDEKCSDYDNEAQSRRYWQTQLGNLNRQLVMMRQEADNNPFVLALIDGDGAIFQDALLKAAAAGGSDAAHKLLSEIRNHVLNVYEGASGSWSIMVQIYANFEGLSRKLTSVGILKSAAEFYAFARAFTLNQPLFNMIDVGSGKERADHKIKEMLRLFVTNMQCKHVLFGGCHDNGYIPNLEPYKHDPKLAKQFSLLETTPAQPGFHALNLKVVKFDSVFRDDELPERIERVVTQPPPPAPQVTLPIRQNSSPVTTMASPQQVMPPVASARSETPTSGNASWASLSKAGVQGRTISIAPVKPAQRKFVLLNAYDQRLDEKLPKYDRLTMERFHARIAKQKLCNEYHLKGTCSGGSNCPYAHGEKLAPGDRLMLQYKARSLQCVASSDCRNPDCFMGHHCSYDDGACPRGDSCYFYYTHDMDRNPAMKQYEDGEVEIIGRH</sequence>
<dbReference type="InterPro" id="IPR057683">
    <property type="entry name" value="DUF7923"/>
</dbReference>
<gene>
    <name evidence="6" type="ORF">IWZ03DRAFT_365942</name>
</gene>
<keyword evidence="7" id="KW-1185">Reference proteome</keyword>
<evidence type="ECO:0000256" key="2">
    <source>
        <dbReference type="ARBA" id="ARBA00022771"/>
    </source>
</evidence>
<dbReference type="InterPro" id="IPR000571">
    <property type="entry name" value="Znf_CCCH"/>
</dbReference>
<evidence type="ECO:0000313" key="6">
    <source>
        <dbReference type="EMBL" id="KAK7523941.1"/>
    </source>
</evidence>
<keyword evidence="3 4" id="KW-0862">Zinc</keyword>
<dbReference type="PANTHER" id="PTHR37543:SF1">
    <property type="entry name" value="CCCH ZINC FINGER DNA BINDING PROTEIN (AFU_ORTHOLOGUE AFUA_5G12760)"/>
    <property type="match status" value="1"/>
</dbReference>